<comment type="caution">
    <text evidence="1">The sequence shown here is derived from an EMBL/GenBank/DDBJ whole genome shotgun (WGS) entry which is preliminary data.</text>
</comment>
<dbReference type="OrthoDB" id="3688389at2"/>
<organism evidence="1 2">
    <name type="scientific">Pseudofrankia asymbiotica</name>
    <dbReference type="NCBI Taxonomy" id="1834516"/>
    <lineage>
        <taxon>Bacteria</taxon>
        <taxon>Bacillati</taxon>
        <taxon>Actinomycetota</taxon>
        <taxon>Actinomycetes</taxon>
        <taxon>Frankiales</taxon>
        <taxon>Frankiaceae</taxon>
        <taxon>Pseudofrankia</taxon>
    </lineage>
</organism>
<evidence type="ECO:0000313" key="2">
    <source>
        <dbReference type="Proteomes" id="UP000188929"/>
    </source>
</evidence>
<reference evidence="2" key="1">
    <citation type="submission" date="2016-10" db="EMBL/GenBank/DDBJ databases">
        <title>Frankia sp. NRRL B-16386 Genome sequencing.</title>
        <authorList>
            <person name="Ghodhbane-Gtari F."/>
            <person name="Swanson E."/>
            <person name="Gueddou A."/>
            <person name="Hezbri K."/>
            <person name="Ktari K."/>
            <person name="Nouioui I."/>
            <person name="Morris K."/>
            <person name="Simpson S."/>
            <person name="Abebe-Akele F."/>
            <person name="Thomas K."/>
            <person name="Gtari M."/>
            <person name="Tisa L.S."/>
        </authorList>
    </citation>
    <scope>NUCLEOTIDE SEQUENCE [LARGE SCALE GENOMIC DNA]</scope>
    <source>
        <strain evidence="2">NRRL B-16386</strain>
    </source>
</reference>
<sequence length="115" mass="12717">MIRLTERARAALRDGEVIVFDWAVLGLCCGCTGQPWLRTAPRAVALRYRGFRPLDAEPTGGVMAHPLAYLRLMDRDVTVDCRSRLGLRRFSCDPPQGVGLTELFGRTSSDSGHRG</sequence>
<dbReference type="EMBL" id="MOMC01000038">
    <property type="protein sequence ID" value="ONH28635.1"/>
    <property type="molecule type" value="Genomic_DNA"/>
</dbReference>
<dbReference type="Proteomes" id="UP000188929">
    <property type="component" value="Unassembled WGS sequence"/>
</dbReference>
<name>A0A1V2IAG0_9ACTN</name>
<evidence type="ECO:0000313" key="1">
    <source>
        <dbReference type="EMBL" id="ONH28635.1"/>
    </source>
</evidence>
<gene>
    <name evidence="1" type="ORF">BL253_18765</name>
</gene>
<accession>A0A1V2IAG0</accession>
<keyword evidence="2" id="KW-1185">Reference proteome</keyword>
<evidence type="ECO:0008006" key="3">
    <source>
        <dbReference type="Google" id="ProtNLM"/>
    </source>
</evidence>
<dbReference type="AlphaFoldDB" id="A0A1V2IAG0"/>
<protein>
    <recommendedName>
        <fullName evidence="3">DUF779 domain-containing protein</fullName>
    </recommendedName>
</protein>
<dbReference type="RefSeq" id="WP_076818475.1">
    <property type="nucleotide sequence ID" value="NZ_MOMC01000038.1"/>
</dbReference>
<dbReference type="STRING" id="1834516.BL253_18765"/>
<proteinExistence type="predicted"/>